<organism evidence="2 3">
    <name type="scientific">Tricholomella constricta</name>
    <dbReference type="NCBI Taxonomy" id="117010"/>
    <lineage>
        <taxon>Eukaryota</taxon>
        <taxon>Fungi</taxon>
        <taxon>Dikarya</taxon>
        <taxon>Basidiomycota</taxon>
        <taxon>Agaricomycotina</taxon>
        <taxon>Agaricomycetes</taxon>
        <taxon>Agaricomycetidae</taxon>
        <taxon>Agaricales</taxon>
        <taxon>Tricholomatineae</taxon>
        <taxon>Lyophyllaceae</taxon>
        <taxon>Tricholomella</taxon>
    </lineage>
</organism>
<name>A0A8H5HIV2_9AGAR</name>
<dbReference type="EMBL" id="JAACJP010000005">
    <property type="protein sequence ID" value="KAF5384301.1"/>
    <property type="molecule type" value="Genomic_DNA"/>
</dbReference>
<accession>A0A8H5HIV2</accession>
<feature type="compositionally biased region" description="Polar residues" evidence="1">
    <location>
        <begin position="135"/>
        <end position="155"/>
    </location>
</feature>
<gene>
    <name evidence="2" type="ORF">D9615_003095</name>
</gene>
<evidence type="ECO:0000313" key="3">
    <source>
        <dbReference type="Proteomes" id="UP000565441"/>
    </source>
</evidence>
<keyword evidence="3" id="KW-1185">Reference proteome</keyword>
<evidence type="ECO:0000256" key="1">
    <source>
        <dbReference type="SAM" id="MobiDB-lite"/>
    </source>
</evidence>
<dbReference type="AlphaFoldDB" id="A0A8H5HIV2"/>
<dbReference type="Proteomes" id="UP000565441">
    <property type="component" value="Unassembled WGS sequence"/>
</dbReference>
<protein>
    <submittedName>
        <fullName evidence="2">Uncharacterized protein</fullName>
    </submittedName>
</protein>
<feature type="compositionally biased region" description="Basic and acidic residues" evidence="1">
    <location>
        <begin position="181"/>
        <end position="199"/>
    </location>
</feature>
<reference evidence="2 3" key="1">
    <citation type="journal article" date="2020" name="ISME J.">
        <title>Uncovering the hidden diversity of litter-decomposition mechanisms in mushroom-forming fungi.</title>
        <authorList>
            <person name="Floudas D."/>
            <person name="Bentzer J."/>
            <person name="Ahren D."/>
            <person name="Johansson T."/>
            <person name="Persson P."/>
            <person name="Tunlid A."/>
        </authorList>
    </citation>
    <scope>NUCLEOTIDE SEQUENCE [LARGE SCALE GENOMIC DNA]</scope>
    <source>
        <strain evidence="2 3">CBS 661.87</strain>
    </source>
</reference>
<evidence type="ECO:0000313" key="2">
    <source>
        <dbReference type="EMBL" id="KAF5384301.1"/>
    </source>
</evidence>
<feature type="compositionally biased region" description="Low complexity" evidence="1">
    <location>
        <begin position="163"/>
        <end position="180"/>
    </location>
</feature>
<sequence length="232" mass="25314">MWRSTKTLLWRPWNNCIKPSLTQAAHSIGSKWHSMAMTYLPLIIGLKAAQKYFDMIPVQMELKLISHGTIIPDMEDIPEIPDDFSVTSVEQGSLNALPRYPGIHCDDSRRLLVSEPPSYTETDGAQADRQHLAGPSTSRQPHATQSPFASSTATNDYARRQTSVGGSSTSSNSSYVTARSRLTESAHGHTAESGNRDSRFSTTSDETGSSSWSISPNASNSNSTLTSTVAEY</sequence>
<proteinExistence type="predicted"/>
<feature type="compositionally biased region" description="Low complexity" evidence="1">
    <location>
        <begin position="209"/>
        <end position="232"/>
    </location>
</feature>
<comment type="caution">
    <text evidence="2">The sequence shown here is derived from an EMBL/GenBank/DDBJ whole genome shotgun (WGS) entry which is preliminary data.</text>
</comment>
<feature type="region of interest" description="Disordered" evidence="1">
    <location>
        <begin position="114"/>
        <end position="232"/>
    </location>
</feature>